<dbReference type="SUPFAM" id="SSF50022">
    <property type="entry name" value="ISP domain"/>
    <property type="match status" value="1"/>
</dbReference>
<evidence type="ECO:0000256" key="4">
    <source>
        <dbReference type="ARBA" id="ARBA00023014"/>
    </source>
</evidence>
<feature type="compositionally biased region" description="Basic residues" evidence="6">
    <location>
        <begin position="133"/>
        <end position="143"/>
    </location>
</feature>
<reference evidence="8 9" key="1">
    <citation type="submission" date="2024-02" db="EMBL/GenBank/DDBJ databases">
        <authorList>
            <person name="Chen Y."/>
            <person name="Shah S."/>
            <person name="Dougan E. K."/>
            <person name="Thang M."/>
            <person name="Chan C."/>
        </authorList>
    </citation>
    <scope>NUCLEOTIDE SEQUENCE [LARGE SCALE GENOMIC DNA]</scope>
</reference>
<keyword evidence="1" id="KW-0001">2Fe-2S</keyword>
<feature type="region of interest" description="Disordered" evidence="6">
    <location>
        <begin position="123"/>
        <end position="143"/>
    </location>
</feature>
<keyword evidence="9" id="KW-1185">Reference proteome</keyword>
<evidence type="ECO:0000259" key="7">
    <source>
        <dbReference type="PROSITE" id="PS51296"/>
    </source>
</evidence>
<feature type="compositionally biased region" description="Basic and acidic residues" evidence="6">
    <location>
        <begin position="123"/>
        <end position="132"/>
    </location>
</feature>
<evidence type="ECO:0000313" key="8">
    <source>
        <dbReference type="EMBL" id="CAK9005726.1"/>
    </source>
</evidence>
<evidence type="ECO:0000256" key="5">
    <source>
        <dbReference type="ARBA" id="ARBA00034078"/>
    </source>
</evidence>
<evidence type="ECO:0000313" key="9">
    <source>
        <dbReference type="Proteomes" id="UP001642484"/>
    </source>
</evidence>
<dbReference type="InterPro" id="IPR036922">
    <property type="entry name" value="Rieske_2Fe-2S_sf"/>
</dbReference>
<keyword evidence="3" id="KW-0408">Iron</keyword>
<proteinExistence type="predicted"/>
<evidence type="ECO:0000256" key="3">
    <source>
        <dbReference type="ARBA" id="ARBA00023004"/>
    </source>
</evidence>
<accession>A0ABP0IUF9</accession>
<dbReference type="PANTHER" id="PTHR21496">
    <property type="entry name" value="FERREDOXIN-RELATED"/>
    <property type="match status" value="1"/>
</dbReference>
<name>A0ABP0IUF9_9DINO</name>
<dbReference type="Proteomes" id="UP001642484">
    <property type="component" value="Unassembled WGS sequence"/>
</dbReference>
<sequence>MAGEDEWHLILNTDELAAVPSKPTMKVLQIESTDILLMMGHGKYYALDARCGHRGGPLHEGDLEDLGSTGSSLGLCVRCPWHGRRFQAETGIEVGKDDVLLAPMQRCHELRLDGRGLHVRLTNEGHYASERQSKRKQKRQPKN</sequence>
<comment type="cofactor">
    <cofactor evidence="5">
        <name>[2Fe-2S] cluster</name>
        <dbReference type="ChEBI" id="CHEBI:190135"/>
    </cofactor>
</comment>
<dbReference type="PANTHER" id="PTHR21496:SF0">
    <property type="entry name" value="RIESKE DOMAIN-CONTAINING PROTEIN"/>
    <property type="match status" value="1"/>
</dbReference>
<evidence type="ECO:0000256" key="6">
    <source>
        <dbReference type="SAM" id="MobiDB-lite"/>
    </source>
</evidence>
<organism evidence="8 9">
    <name type="scientific">Durusdinium trenchii</name>
    <dbReference type="NCBI Taxonomy" id="1381693"/>
    <lineage>
        <taxon>Eukaryota</taxon>
        <taxon>Sar</taxon>
        <taxon>Alveolata</taxon>
        <taxon>Dinophyceae</taxon>
        <taxon>Suessiales</taxon>
        <taxon>Symbiodiniaceae</taxon>
        <taxon>Durusdinium</taxon>
    </lineage>
</organism>
<dbReference type="PROSITE" id="PS51296">
    <property type="entry name" value="RIESKE"/>
    <property type="match status" value="1"/>
</dbReference>
<feature type="domain" description="Rieske" evidence="7">
    <location>
        <begin position="7"/>
        <end position="94"/>
    </location>
</feature>
<dbReference type="InterPro" id="IPR017941">
    <property type="entry name" value="Rieske_2Fe-2S"/>
</dbReference>
<evidence type="ECO:0000256" key="1">
    <source>
        <dbReference type="ARBA" id="ARBA00022714"/>
    </source>
</evidence>
<dbReference type="EMBL" id="CAXAMN010003681">
    <property type="protein sequence ID" value="CAK9005726.1"/>
    <property type="molecule type" value="Genomic_DNA"/>
</dbReference>
<gene>
    <name evidence="8" type="ORF">CCMP2556_LOCUS8173</name>
</gene>
<comment type="caution">
    <text evidence="8">The sequence shown here is derived from an EMBL/GenBank/DDBJ whole genome shotgun (WGS) entry which is preliminary data.</text>
</comment>
<keyword evidence="2" id="KW-0479">Metal-binding</keyword>
<dbReference type="Pfam" id="PF00355">
    <property type="entry name" value="Rieske"/>
    <property type="match status" value="1"/>
</dbReference>
<evidence type="ECO:0000256" key="2">
    <source>
        <dbReference type="ARBA" id="ARBA00022723"/>
    </source>
</evidence>
<protein>
    <recommendedName>
        <fullName evidence="7">Rieske domain-containing protein</fullName>
    </recommendedName>
</protein>
<dbReference type="CDD" id="cd03467">
    <property type="entry name" value="Rieske"/>
    <property type="match status" value="1"/>
</dbReference>
<dbReference type="Gene3D" id="2.102.10.10">
    <property type="entry name" value="Rieske [2Fe-2S] iron-sulphur domain"/>
    <property type="match status" value="1"/>
</dbReference>
<keyword evidence="4" id="KW-0411">Iron-sulfur</keyword>